<keyword evidence="3" id="KW-0813">Transport</keyword>
<evidence type="ECO:0000259" key="16">
    <source>
        <dbReference type="PROSITE" id="PS50067"/>
    </source>
</evidence>
<dbReference type="GO" id="GO:0008574">
    <property type="term" value="F:plus-end-directed microtubule motor activity"/>
    <property type="evidence" value="ECO:0007669"/>
    <property type="project" value="UniProtKB-ARBA"/>
</dbReference>
<feature type="compositionally biased region" description="Polar residues" evidence="14">
    <location>
        <begin position="1933"/>
        <end position="1950"/>
    </location>
</feature>
<feature type="region of interest" description="Disordered" evidence="14">
    <location>
        <begin position="1"/>
        <end position="71"/>
    </location>
</feature>
<evidence type="ECO:0000256" key="8">
    <source>
        <dbReference type="ARBA" id="ARBA00023054"/>
    </source>
</evidence>
<organism evidence="17">
    <name type="scientific">Absidia glauca</name>
    <name type="common">Pin mould</name>
    <dbReference type="NCBI Taxonomy" id="4829"/>
    <lineage>
        <taxon>Eukaryota</taxon>
        <taxon>Fungi</taxon>
        <taxon>Fungi incertae sedis</taxon>
        <taxon>Mucoromycota</taxon>
        <taxon>Mucoromycotina</taxon>
        <taxon>Mucoromycetes</taxon>
        <taxon>Mucorales</taxon>
        <taxon>Cunninghamellaceae</taxon>
        <taxon>Absidia</taxon>
    </lineage>
</organism>
<evidence type="ECO:0000256" key="5">
    <source>
        <dbReference type="ARBA" id="ARBA00022701"/>
    </source>
</evidence>
<feature type="domain" description="Kinesin motor" evidence="16">
    <location>
        <begin position="76"/>
        <end position="403"/>
    </location>
</feature>
<dbReference type="InterPro" id="IPR032405">
    <property type="entry name" value="Kinesin_assoc"/>
</dbReference>
<keyword evidence="9 12" id="KW-0505">Motor protein</keyword>
<keyword evidence="18" id="KW-1185">Reference proteome</keyword>
<dbReference type="Pfam" id="PF00225">
    <property type="entry name" value="Kinesin"/>
    <property type="match status" value="2"/>
</dbReference>
<feature type="compositionally biased region" description="Low complexity" evidence="14">
    <location>
        <begin position="1805"/>
        <end position="1814"/>
    </location>
</feature>
<evidence type="ECO:0000256" key="1">
    <source>
        <dbReference type="ARBA" id="ARBA00004245"/>
    </source>
</evidence>
<feature type="coiled-coil region" evidence="13">
    <location>
        <begin position="575"/>
        <end position="605"/>
    </location>
</feature>
<feature type="region of interest" description="Disordered" evidence="14">
    <location>
        <begin position="2274"/>
        <end position="2301"/>
    </location>
</feature>
<dbReference type="FunFam" id="3.40.850.10:FF:000047">
    <property type="entry name" value="Kinesin family protein"/>
    <property type="match status" value="1"/>
</dbReference>
<evidence type="ECO:0000256" key="7">
    <source>
        <dbReference type="ARBA" id="ARBA00022840"/>
    </source>
</evidence>
<dbReference type="InterPro" id="IPR001752">
    <property type="entry name" value="Kinesin_motor_dom"/>
</dbReference>
<evidence type="ECO:0000256" key="13">
    <source>
        <dbReference type="SAM" id="Coils"/>
    </source>
</evidence>
<proteinExistence type="inferred from homology"/>
<dbReference type="InterPro" id="IPR027417">
    <property type="entry name" value="P-loop_NTPase"/>
</dbReference>
<evidence type="ECO:0000256" key="11">
    <source>
        <dbReference type="ARBA" id="ARBA00034704"/>
    </source>
</evidence>
<dbReference type="Gene3D" id="2.60.200.20">
    <property type="match status" value="1"/>
</dbReference>
<keyword evidence="4" id="KW-0963">Cytoplasm</keyword>
<keyword evidence="8 13" id="KW-0175">Coiled coil</keyword>
<protein>
    <recommendedName>
        <fullName evidence="2">Kinesin-like protein unc-104</fullName>
    </recommendedName>
</protein>
<dbReference type="InterPro" id="IPR022164">
    <property type="entry name" value="Kinesin-like"/>
</dbReference>
<dbReference type="InParanoid" id="A0A168KPN5"/>
<dbReference type="Gene3D" id="6.10.250.2520">
    <property type="match status" value="1"/>
</dbReference>
<feature type="coiled-coil region" evidence="13">
    <location>
        <begin position="633"/>
        <end position="681"/>
    </location>
</feature>
<dbReference type="SUPFAM" id="SSF52540">
    <property type="entry name" value="P-loop containing nucleoside triphosphate hydrolases"/>
    <property type="match status" value="2"/>
</dbReference>
<dbReference type="PROSITE" id="PS50067">
    <property type="entry name" value="KINESIN_MOTOR_2"/>
    <property type="match status" value="2"/>
</dbReference>
<dbReference type="InterPro" id="IPR036961">
    <property type="entry name" value="Kinesin_motor_dom_sf"/>
</dbReference>
<dbReference type="PANTHER" id="PTHR47117:SF10">
    <property type="entry name" value="KINESIN-LIKE PROTEIN KIF1B"/>
    <property type="match status" value="1"/>
</dbReference>
<sequence length="2470" mass="278897">MMREPSKAHIQKQKSLSLSANHHRHHPSLGSTKPSIPLFPSSKRRTIPRSSTPSSIGSTTPRHSNGTHIYNDKGTNIQVVLRCRRGRNEAELAVESPVILEPSGHKDVLLTTTNKRFSFDRVFDQNATQENIYVEVVQPILDQVMEGYNCTIFAYGQTGSGKTYTMEGNLEQRTEDSGVIPRVIDNLFESLEAKGTEYSVKVSLLELYNEELRDLLNPTNHQQGRQIKIFEDKVGSGVIIHGVDEKFIQNAEEGLEVLRSGIKYRSIGSTKCNDKSSRSHCIFSLTIHVRESVPGKEDVFRIGKLNLVDLAGSENINRSGAELARAREAGMINQSLLTLGRVINHLVEHSSHIPYRESKLTRLLKDSLGGKTRTCIIATVSIAKLNQEEILSTLDYANRAKNIRNRPEANQPANRNIHIRDLELKMEQLKADLQASYEKNGIYMTQKSYDALKEENQALKDSVKDKQDRLDKTKHDLMHTESKMRDVTAKIDSIVRDCDRKVDLIKMEEEHARTQQTDEMLDYFGKFEVDLRSLHKEVHIIGKRYNEIYQHHIQNDQQQMEAHQTDVDRWKSIVQESMEQQVRRLKEQNRKQQNLFDKEKQKEAEAWTKLQQMIMEFSQSRQSSLDNTTSVLNANLGEDIESLENSKTMIELENQKHALHIEEKKNELGIMESELHEDQNRYKKILSRLTSMGSLSESQQQVLHGRSKSSSDEKVMVAIGNIKVVVRCRPLNAKDTKAFTFDRSFWSVHPEDASYASQDTVYEDVGQELLDHAFHGYHCCIFAYGQTGSGKSYTMLGYGEDQGIIPRTCADLFSRISATEAVDYQVEVSYLEIYNEKVRDLLNPRNKSNLKVREHPSLGPYVEDLSRLAVKSFDDIISLMDEGNKARTVAATNMNETSSRSHAVFTIFLTSRKVDETTKVMTEKVSRISLVDLAGSERADSTGATGTRLKEGANINRSLTTLGKVIAALAERSSAAVDTRKTKKPKEYHIPYRDSILTWLLKDCLGGNSRTVMIAAISPADYEETLSTLRYADQAKRIKNKPVINEDPNAKLIRELKEEIQALRDTLMVYAPEEVGKIASPTSPRIPLSDISASRLGKPYSPVNAKAVTAMPPPARPTLQRTPSKEISFLDAFGVTQTLSMDELVDQLKASQKLLDQTNQTWEEKLDKTQQVHGERERALEAMGLIILEKGNSMGILTPKQTPHLVNLNEDPLMAECLMYQLKPGSTRVGHSTSDHADIRLSGPTIMDLHCSFENNNGVVTLRPEAGSTITVNGMAVVQQTRLHNGYRIILGDCHIFRFNHPQEVRQERDRRNSSDLQFSMASDGFNNGGRSDLSFDRDGNNGGPCDIVDWNSAKREALLYHYYNTSNYVDGIIGGSRRTSLVEDELMSRTTSLSSVRLSNGSFAFSTGLATDTSISNTNPGYRHSGSNLSIDTGLSFASEDLYVPTDAMDNLTTKDDFDSSSSSISSSTLGKWDSYQHQLWLKKSAYEEQIRLANLHHDQPTHIQAMEAKLHRVVDDMQRLMENQRKVYESRIKRLSSQLPPGAVLSPTELILASKAITQWRKHRYVLMAETMLVHAIVIKEANIMAKDLGKDVSYQYIVVHDNAMVTSRSFWEATATDGDSLVLQDDGCGSSSCDDVDLLQAVKPCIAVQVVDKKHGIVSIWSVQEIKRRLEQMQPIYNFTGGRPLSRSQIAWKDPFYPVPHTRFTLIGLASISLRHLIHQTPMETVVDVFDRNVGRVMGRLRLTITPLGRPTTSSTRQHRRSLSFLASSLDSSCSSTSSSPFGDSVRSYGWNHYYHQLSPSPSSASTATTAQNSNDGSSLSRVGQQQMIQVQLSALLDLDESLFTQVHAQFRLSSFGNVPGDQDKVFATEPISGFGAGPIPFNYTQNLIITNNTTMAQDLTVELYGRAQMEHLNNIVARHIERGKEDTSSAEYNNNSSSKQKGTTSAAALPTPHTSKPRPLIRSYTDDELLLLKERHHVVAYLQVCELGKDGEHSPVNVMTYSAQDQGCFYLRQGLQRQLKITMMHDSGLRLPLVKVENVAISNILIMMDEVDNSDGSNKTQTQEPAEFKVVANNDRPVVIPLHQNQPLECHPDGTCILMAQGPWDTSLHDTAHLNRVTAPQHRVRATLSWQVVCNKSTGPLVFSMDFYMKIHNRDLAPPNSKSNNSSAILNYFSSAFYQYHRMSYKLRGIFSVHLSPPLSRQASQLWKLNTANKYIRGEELLDPGFGPRGVSLIEDYREAAKRMRRRQQVLETRQTLAAIEQGQKQYQRWSLNQQQQRPSQQQISNQSSTLKPYRTDADNIDRRKDLLRKTLQLWTARFGSQKEIVITQTPQHPSVTARSPYQPPDDDHAMKYTPKIRHLTPTNIVTKKGYMRLLHHDGVNWIKRWLTLRRPFIIVYEDQTEIEELAVIDLTSVHVEHKKGNSKEPHTFTLQTTNNAYVFQAKDSNDLMDWTTKIDQFYPTDAHNP</sequence>
<reference evidence="17" key="1">
    <citation type="submission" date="2016-04" db="EMBL/GenBank/DDBJ databases">
        <authorList>
            <person name="Evans L.H."/>
            <person name="Alamgir A."/>
            <person name="Owens N."/>
            <person name="Weber N.D."/>
            <person name="Virtaneva K."/>
            <person name="Barbian K."/>
            <person name="Babar A."/>
            <person name="Rosenke K."/>
        </authorList>
    </citation>
    <scope>NUCLEOTIDE SEQUENCE [LARGE SCALE GENOMIC DNA]</scope>
    <source>
        <strain evidence="17">CBS 101.48</strain>
    </source>
</reference>
<feature type="region of interest" description="Disordered" evidence="14">
    <location>
        <begin position="1927"/>
        <end position="1964"/>
    </location>
</feature>
<evidence type="ECO:0000256" key="12">
    <source>
        <dbReference type="PROSITE-ProRule" id="PRU00283"/>
    </source>
</evidence>
<dbReference type="Gene3D" id="2.30.29.30">
    <property type="entry name" value="Pleckstrin-homology domain (PH domain)/Phosphotyrosine-binding domain (PTB)"/>
    <property type="match status" value="1"/>
</dbReference>
<dbReference type="PANTHER" id="PTHR47117">
    <property type="entry name" value="STAR-RELATED LIPID TRANSFER PROTEIN 9"/>
    <property type="match status" value="1"/>
</dbReference>
<dbReference type="GO" id="GO:0005524">
    <property type="term" value="F:ATP binding"/>
    <property type="evidence" value="ECO:0007669"/>
    <property type="project" value="UniProtKB-UniRule"/>
</dbReference>
<comment type="subcellular location">
    <subcellularLocation>
        <location evidence="1">Cytoplasm</location>
        <location evidence="1">Cytoskeleton</location>
    </subcellularLocation>
</comment>
<feature type="compositionally biased region" description="Polar residues" evidence="14">
    <location>
        <begin position="1815"/>
        <end position="1824"/>
    </location>
</feature>
<evidence type="ECO:0000256" key="3">
    <source>
        <dbReference type="ARBA" id="ARBA00022448"/>
    </source>
</evidence>
<dbReference type="CDD" id="cd01365">
    <property type="entry name" value="KISc_KIF1A_KIF1B"/>
    <property type="match status" value="1"/>
</dbReference>
<dbReference type="InterPro" id="IPR011993">
    <property type="entry name" value="PH-like_dom_sf"/>
</dbReference>
<feature type="binding site" evidence="12">
    <location>
        <begin position="156"/>
        <end position="163"/>
    </location>
    <ligand>
        <name>ATP</name>
        <dbReference type="ChEBI" id="CHEBI:30616"/>
    </ligand>
</feature>
<dbReference type="Gene3D" id="3.40.850.10">
    <property type="entry name" value="Kinesin motor domain"/>
    <property type="match status" value="2"/>
</dbReference>
<dbReference type="GO" id="GO:0008017">
    <property type="term" value="F:microtubule binding"/>
    <property type="evidence" value="ECO:0007669"/>
    <property type="project" value="InterPro"/>
</dbReference>
<feature type="coiled-coil region" evidence="13">
    <location>
        <begin position="419"/>
        <end position="476"/>
    </location>
</feature>
<dbReference type="EMBL" id="LT550168">
    <property type="protein sequence ID" value="SAL95131.1"/>
    <property type="molecule type" value="Genomic_DNA"/>
</dbReference>
<feature type="compositionally biased region" description="Low complexity" evidence="14">
    <location>
        <begin position="2278"/>
        <end position="2293"/>
    </location>
</feature>
<dbReference type="InterPro" id="IPR047241">
    <property type="entry name" value="KIF11-like_kin_motor_dom"/>
</dbReference>
<gene>
    <name evidence="17" type="primary">ABSGL_00432.1 scaffold 534</name>
</gene>
<keyword evidence="7 12" id="KW-0067">ATP-binding</keyword>
<dbReference type="Pfam" id="PF16183">
    <property type="entry name" value="Kinesin_assoc"/>
    <property type="match status" value="1"/>
</dbReference>
<dbReference type="GO" id="GO:0005874">
    <property type="term" value="C:microtubule"/>
    <property type="evidence" value="ECO:0007669"/>
    <property type="project" value="UniProtKB-KW"/>
</dbReference>
<dbReference type="InterPro" id="IPR001849">
    <property type="entry name" value="PH_domain"/>
</dbReference>
<dbReference type="SMART" id="SM00129">
    <property type="entry name" value="KISc"/>
    <property type="match status" value="2"/>
</dbReference>
<dbReference type="InterPro" id="IPR000253">
    <property type="entry name" value="FHA_dom"/>
</dbReference>
<feature type="binding site" evidence="12">
    <location>
        <begin position="785"/>
        <end position="792"/>
    </location>
    <ligand>
        <name>ATP</name>
        <dbReference type="ChEBI" id="CHEBI:30616"/>
    </ligand>
</feature>
<keyword evidence="6 12" id="KW-0547">Nucleotide-binding</keyword>
<dbReference type="SUPFAM" id="SSF49879">
    <property type="entry name" value="SMAD/FHA domain"/>
    <property type="match status" value="1"/>
</dbReference>
<evidence type="ECO:0000256" key="9">
    <source>
        <dbReference type="ARBA" id="ARBA00023175"/>
    </source>
</evidence>
<dbReference type="SUPFAM" id="SSF50729">
    <property type="entry name" value="PH domain-like"/>
    <property type="match status" value="1"/>
</dbReference>
<dbReference type="GO" id="GO:0005546">
    <property type="term" value="F:phosphatidylinositol-4,5-bisphosphate binding"/>
    <property type="evidence" value="ECO:0007669"/>
    <property type="project" value="UniProtKB-ARBA"/>
</dbReference>
<comment type="similarity">
    <text evidence="11">Belongs to the TRAFAC class myosin-kinesin ATPase superfamily. Kinesin family. KIN-5/BimC subfamily.</text>
</comment>
<dbReference type="Proteomes" id="UP000078561">
    <property type="component" value="Unassembled WGS sequence"/>
</dbReference>
<feature type="domain" description="Kinesin motor" evidence="16">
    <location>
        <begin position="721"/>
        <end position="1038"/>
    </location>
</feature>
<dbReference type="FunFam" id="3.40.850.10:FF:000019">
    <property type="entry name" value="Kinesin-like protein KIN-5D"/>
    <property type="match status" value="1"/>
</dbReference>
<dbReference type="GO" id="GO:0047496">
    <property type="term" value="P:vesicle transport along microtubule"/>
    <property type="evidence" value="ECO:0007669"/>
    <property type="project" value="UniProtKB-ARBA"/>
</dbReference>
<keyword evidence="10" id="KW-0206">Cytoskeleton</keyword>
<feature type="domain" description="PH" evidence="15">
    <location>
        <begin position="2369"/>
        <end position="2464"/>
    </location>
</feature>
<name>A0A168KPN5_ABSGL</name>
<dbReference type="InterPro" id="IPR008984">
    <property type="entry name" value="SMAD_FHA_dom_sf"/>
</dbReference>
<feature type="region of interest" description="Disordered" evidence="14">
    <location>
        <begin position="1805"/>
        <end position="1824"/>
    </location>
</feature>
<evidence type="ECO:0000256" key="10">
    <source>
        <dbReference type="ARBA" id="ARBA00023212"/>
    </source>
</evidence>
<dbReference type="SMART" id="SM00233">
    <property type="entry name" value="PH"/>
    <property type="match status" value="1"/>
</dbReference>
<feature type="coiled-coil region" evidence="13">
    <location>
        <begin position="1505"/>
        <end position="1540"/>
    </location>
</feature>
<dbReference type="GO" id="GO:0007010">
    <property type="term" value="P:cytoskeleton organization"/>
    <property type="evidence" value="ECO:0007669"/>
    <property type="project" value="UniProtKB-ARBA"/>
</dbReference>
<keyword evidence="5" id="KW-0493">Microtubule</keyword>
<dbReference type="InterPro" id="IPR019821">
    <property type="entry name" value="Kinesin_motor_CS"/>
</dbReference>
<dbReference type="PRINTS" id="PR00380">
    <property type="entry name" value="KINESINHEAVY"/>
</dbReference>
<feature type="compositionally biased region" description="Low complexity" evidence="14">
    <location>
        <begin position="48"/>
        <end position="62"/>
    </location>
</feature>
<evidence type="ECO:0000256" key="6">
    <source>
        <dbReference type="ARBA" id="ARBA00022741"/>
    </source>
</evidence>
<dbReference type="Pfam" id="PF12473">
    <property type="entry name" value="DUF3694"/>
    <property type="match status" value="1"/>
</dbReference>
<evidence type="ECO:0000259" key="15">
    <source>
        <dbReference type="PROSITE" id="PS50003"/>
    </source>
</evidence>
<accession>A0A168KPN5</accession>
<dbReference type="Pfam" id="PF00498">
    <property type="entry name" value="FHA"/>
    <property type="match status" value="1"/>
</dbReference>
<evidence type="ECO:0000256" key="2">
    <source>
        <dbReference type="ARBA" id="ARBA00020751"/>
    </source>
</evidence>
<dbReference type="OrthoDB" id="3176171at2759"/>
<dbReference type="CDD" id="cd22705">
    <property type="entry name" value="FHA_KIF1"/>
    <property type="match status" value="1"/>
</dbReference>
<evidence type="ECO:0000256" key="14">
    <source>
        <dbReference type="SAM" id="MobiDB-lite"/>
    </source>
</evidence>
<dbReference type="PROSITE" id="PS50003">
    <property type="entry name" value="PH_DOMAIN"/>
    <property type="match status" value="1"/>
</dbReference>
<dbReference type="STRING" id="4829.A0A168KPN5"/>
<evidence type="ECO:0000313" key="18">
    <source>
        <dbReference type="Proteomes" id="UP000078561"/>
    </source>
</evidence>
<dbReference type="PROSITE" id="PS00411">
    <property type="entry name" value="KINESIN_MOTOR_1"/>
    <property type="match status" value="2"/>
</dbReference>
<evidence type="ECO:0000313" key="17">
    <source>
        <dbReference type="EMBL" id="SAL95131.1"/>
    </source>
</evidence>
<dbReference type="CDD" id="cd01364">
    <property type="entry name" value="KISc_BimC_Eg5"/>
    <property type="match status" value="1"/>
</dbReference>
<dbReference type="Pfam" id="PF00169">
    <property type="entry name" value="PH"/>
    <property type="match status" value="1"/>
</dbReference>
<evidence type="ECO:0000256" key="4">
    <source>
        <dbReference type="ARBA" id="ARBA00022490"/>
    </source>
</evidence>